<dbReference type="EMBL" id="JAQJAC010000006">
    <property type="protein sequence ID" value="KAJ5580834.1"/>
    <property type="molecule type" value="Genomic_DNA"/>
</dbReference>
<organism evidence="1 2">
    <name type="scientific">Penicillium hetheringtonii</name>
    <dbReference type="NCBI Taxonomy" id="911720"/>
    <lineage>
        <taxon>Eukaryota</taxon>
        <taxon>Fungi</taxon>
        <taxon>Dikarya</taxon>
        <taxon>Ascomycota</taxon>
        <taxon>Pezizomycotina</taxon>
        <taxon>Eurotiomycetes</taxon>
        <taxon>Eurotiomycetidae</taxon>
        <taxon>Eurotiales</taxon>
        <taxon>Aspergillaceae</taxon>
        <taxon>Penicillium</taxon>
    </lineage>
</organism>
<keyword evidence="2" id="KW-1185">Reference proteome</keyword>
<proteinExistence type="predicted"/>
<comment type="caution">
    <text evidence="1">The sequence shown here is derived from an EMBL/GenBank/DDBJ whole genome shotgun (WGS) entry which is preliminary data.</text>
</comment>
<sequence length="173" mass="19563">MIVDGWFGLWLVRIVIFGDIVNLNLKVVHSDIESLDDTQSLFLYDRLKLTKQTCITDVSAWDYSTVIACGDPQGKESDELEWIRTSRFSLESAPAPVIIVDHEDRRRHGTELKSETTQGLLVVSGHPGDIVTLIQCMIIKISYEYVEAAFVPWISVKAIVMEAPDGSIQYTRY</sequence>
<dbReference type="Proteomes" id="UP001216150">
    <property type="component" value="Unassembled WGS sequence"/>
</dbReference>
<evidence type="ECO:0000313" key="2">
    <source>
        <dbReference type="Proteomes" id="UP001216150"/>
    </source>
</evidence>
<protein>
    <submittedName>
        <fullName evidence="1">Uncharacterized protein</fullName>
    </submittedName>
</protein>
<reference evidence="1 2" key="1">
    <citation type="journal article" date="2023" name="IMA Fungus">
        <title>Comparative genomic study of the Penicillium genus elucidates a diverse pangenome and 15 lateral gene transfer events.</title>
        <authorList>
            <person name="Petersen C."/>
            <person name="Sorensen T."/>
            <person name="Nielsen M.R."/>
            <person name="Sondergaard T.E."/>
            <person name="Sorensen J.L."/>
            <person name="Fitzpatrick D.A."/>
            <person name="Frisvad J.C."/>
            <person name="Nielsen K.L."/>
        </authorList>
    </citation>
    <scope>NUCLEOTIDE SEQUENCE [LARGE SCALE GENOMIC DNA]</scope>
    <source>
        <strain evidence="1 2">IBT 29057</strain>
    </source>
</reference>
<name>A0AAD6DH44_9EURO</name>
<evidence type="ECO:0000313" key="1">
    <source>
        <dbReference type="EMBL" id="KAJ5580834.1"/>
    </source>
</evidence>
<accession>A0AAD6DH44</accession>
<dbReference type="AlphaFoldDB" id="A0AAD6DH44"/>
<gene>
    <name evidence="1" type="ORF">N7450_007135</name>
</gene>